<comment type="caution">
    <text evidence="3">The sequence shown here is derived from an EMBL/GenBank/DDBJ whole genome shotgun (WGS) entry which is preliminary data.</text>
</comment>
<dbReference type="Gene3D" id="3.20.20.450">
    <property type="entry name" value="EAL domain"/>
    <property type="match status" value="1"/>
</dbReference>
<dbReference type="CDD" id="cd01948">
    <property type="entry name" value="EAL"/>
    <property type="match status" value="1"/>
</dbReference>
<gene>
    <name evidence="3" type="ORF">ACFOOQ_09405</name>
</gene>
<dbReference type="PROSITE" id="PS50883">
    <property type="entry name" value="EAL"/>
    <property type="match status" value="1"/>
</dbReference>
<dbReference type="Pfam" id="PF00563">
    <property type="entry name" value="EAL"/>
    <property type="match status" value="1"/>
</dbReference>
<reference evidence="4" key="1">
    <citation type="journal article" date="2019" name="Int. J. Syst. Evol. Microbiol.">
        <title>The Global Catalogue of Microorganisms (GCM) 10K type strain sequencing project: providing services to taxonomists for standard genome sequencing and annotation.</title>
        <authorList>
            <consortium name="The Broad Institute Genomics Platform"/>
            <consortium name="The Broad Institute Genome Sequencing Center for Infectious Disease"/>
            <person name="Wu L."/>
            <person name="Ma J."/>
        </authorList>
    </citation>
    <scope>NUCLEOTIDE SEQUENCE [LARGE SCALE GENOMIC DNA]</scope>
    <source>
        <strain evidence="4">KCTC 42182</strain>
    </source>
</reference>
<dbReference type="PANTHER" id="PTHR33121:SF70">
    <property type="entry name" value="SIGNALING PROTEIN YKOW"/>
    <property type="match status" value="1"/>
</dbReference>
<sequence>MTKITQLHVARTLPAPARPAVQAIESLSLGIPVTLGVLALVALAWDGLKDIVIGDFGLPMLRADVLSGFALLVLMACVLAIGLRLIRRARADRLTRAEHRLLEEIDAGLRNGEFVPYFQPIYDLHEERVVAAEALVRWVDATGRVRPPADFIPLLEKTNRLTVLTRAMFDQVARSVADFDRAGLSIDVSVNISAQDFENIDVASEIETYCLIAGIAPNRVKVELTETHSLQRVDMARIAAAKLSARSIQLVLDDFGTGYASMHVLDLLPFSQIKLDRSFIAGLLTDPTARAIVKASRSLAFSLGLEVVAEGVEDAATVERLADMGIRLIQGYYYGRAMPAGEFLAAAAPYRVQLAA</sequence>
<dbReference type="PANTHER" id="PTHR33121">
    <property type="entry name" value="CYCLIC DI-GMP PHOSPHODIESTERASE PDEF"/>
    <property type="match status" value="1"/>
</dbReference>
<dbReference type="InterPro" id="IPR001633">
    <property type="entry name" value="EAL_dom"/>
</dbReference>
<proteinExistence type="predicted"/>
<dbReference type="SUPFAM" id="SSF141868">
    <property type="entry name" value="EAL domain-like"/>
    <property type="match status" value="1"/>
</dbReference>
<keyword evidence="1" id="KW-0812">Transmembrane</keyword>
<dbReference type="EMBL" id="JBHRYJ010000001">
    <property type="protein sequence ID" value="MFC3675757.1"/>
    <property type="molecule type" value="Genomic_DNA"/>
</dbReference>
<organism evidence="3 4">
    <name type="scientific">Ferrovibrio xuzhouensis</name>
    <dbReference type="NCBI Taxonomy" id="1576914"/>
    <lineage>
        <taxon>Bacteria</taxon>
        <taxon>Pseudomonadati</taxon>
        <taxon>Pseudomonadota</taxon>
        <taxon>Alphaproteobacteria</taxon>
        <taxon>Rhodospirillales</taxon>
        <taxon>Rhodospirillaceae</taxon>
        <taxon>Ferrovibrio</taxon>
    </lineage>
</organism>
<keyword evidence="1" id="KW-0472">Membrane</keyword>
<keyword evidence="4" id="KW-1185">Reference proteome</keyword>
<name>A0ABV7VFP7_9PROT</name>
<dbReference type="SMART" id="SM00052">
    <property type="entry name" value="EAL"/>
    <property type="match status" value="1"/>
</dbReference>
<feature type="domain" description="EAL" evidence="2">
    <location>
        <begin position="98"/>
        <end position="351"/>
    </location>
</feature>
<evidence type="ECO:0000259" key="2">
    <source>
        <dbReference type="PROSITE" id="PS50883"/>
    </source>
</evidence>
<dbReference type="RefSeq" id="WP_379724926.1">
    <property type="nucleotide sequence ID" value="NZ_JBHRYJ010000001.1"/>
</dbReference>
<accession>A0ABV7VFP7</accession>
<protein>
    <submittedName>
        <fullName evidence="3">EAL domain-containing protein</fullName>
    </submittedName>
</protein>
<evidence type="ECO:0000313" key="4">
    <source>
        <dbReference type="Proteomes" id="UP001595711"/>
    </source>
</evidence>
<evidence type="ECO:0000313" key="3">
    <source>
        <dbReference type="EMBL" id="MFC3675757.1"/>
    </source>
</evidence>
<evidence type="ECO:0000256" key="1">
    <source>
        <dbReference type="SAM" id="Phobius"/>
    </source>
</evidence>
<feature type="transmembrane region" description="Helical" evidence="1">
    <location>
        <begin position="65"/>
        <end position="86"/>
    </location>
</feature>
<keyword evidence="1" id="KW-1133">Transmembrane helix</keyword>
<dbReference type="Proteomes" id="UP001595711">
    <property type="component" value="Unassembled WGS sequence"/>
</dbReference>
<dbReference type="InterPro" id="IPR050706">
    <property type="entry name" value="Cyclic-di-GMP_PDE-like"/>
</dbReference>
<feature type="transmembrane region" description="Helical" evidence="1">
    <location>
        <begin position="27"/>
        <end position="45"/>
    </location>
</feature>
<dbReference type="InterPro" id="IPR035919">
    <property type="entry name" value="EAL_sf"/>
</dbReference>